<name>A0ACB8QF15_9AGAM</name>
<accession>A0ACB8QF15</accession>
<protein>
    <submittedName>
        <fullName evidence="1">Uncharacterized protein</fullName>
    </submittedName>
</protein>
<proteinExistence type="predicted"/>
<reference evidence="1" key="1">
    <citation type="submission" date="2021-02" db="EMBL/GenBank/DDBJ databases">
        <authorList>
            <consortium name="DOE Joint Genome Institute"/>
            <person name="Ahrendt S."/>
            <person name="Looney B.P."/>
            <person name="Miyauchi S."/>
            <person name="Morin E."/>
            <person name="Drula E."/>
            <person name="Courty P.E."/>
            <person name="Chicoki N."/>
            <person name="Fauchery L."/>
            <person name="Kohler A."/>
            <person name="Kuo A."/>
            <person name="Labutti K."/>
            <person name="Pangilinan J."/>
            <person name="Lipzen A."/>
            <person name="Riley R."/>
            <person name="Andreopoulos W."/>
            <person name="He G."/>
            <person name="Johnson J."/>
            <person name="Barry K.W."/>
            <person name="Grigoriev I.V."/>
            <person name="Nagy L."/>
            <person name="Hibbett D."/>
            <person name="Henrissat B."/>
            <person name="Matheny P.B."/>
            <person name="Labbe J."/>
            <person name="Martin F."/>
        </authorList>
    </citation>
    <scope>NUCLEOTIDE SEQUENCE</scope>
    <source>
        <strain evidence="1">EC-137</strain>
    </source>
</reference>
<organism evidence="1 2">
    <name type="scientific">Vararia minispora EC-137</name>
    <dbReference type="NCBI Taxonomy" id="1314806"/>
    <lineage>
        <taxon>Eukaryota</taxon>
        <taxon>Fungi</taxon>
        <taxon>Dikarya</taxon>
        <taxon>Basidiomycota</taxon>
        <taxon>Agaricomycotina</taxon>
        <taxon>Agaricomycetes</taxon>
        <taxon>Russulales</taxon>
        <taxon>Lachnocladiaceae</taxon>
        <taxon>Vararia</taxon>
    </lineage>
</organism>
<reference evidence="1" key="2">
    <citation type="journal article" date="2022" name="New Phytol.">
        <title>Evolutionary transition to the ectomycorrhizal habit in the genomes of a hyperdiverse lineage of mushroom-forming fungi.</title>
        <authorList>
            <person name="Looney B."/>
            <person name="Miyauchi S."/>
            <person name="Morin E."/>
            <person name="Drula E."/>
            <person name="Courty P.E."/>
            <person name="Kohler A."/>
            <person name="Kuo A."/>
            <person name="LaButti K."/>
            <person name="Pangilinan J."/>
            <person name="Lipzen A."/>
            <person name="Riley R."/>
            <person name="Andreopoulos W."/>
            <person name="He G."/>
            <person name="Johnson J."/>
            <person name="Nolan M."/>
            <person name="Tritt A."/>
            <person name="Barry K.W."/>
            <person name="Grigoriev I.V."/>
            <person name="Nagy L.G."/>
            <person name="Hibbett D."/>
            <person name="Henrissat B."/>
            <person name="Matheny P.B."/>
            <person name="Labbe J."/>
            <person name="Martin F.M."/>
        </authorList>
    </citation>
    <scope>NUCLEOTIDE SEQUENCE</scope>
    <source>
        <strain evidence="1">EC-137</strain>
    </source>
</reference>
<sequence>MYALRTWCLAVGSANGIDIDCYTNISAVSSLTSLRIVVQRRLQLCSGHMILSERITTGPLVGRIGHCCGSAFVSASIRQSQSHLLIQKSVQHNARSAIGATRMFRDLSDFSSELLCVYPTAGLVAVNNVAFATKSYYDRGHGLRFTSARSRLDTLEL</sequence>
<dbReference type="EMBL" id="MU273626">
    <property type="protein sequence ID" value="KAI0030344.1"/>
    <property type="molecule type" value="Genomic_DNA"/>
</dbReference>
<evidence type="ECO:0000313" key="2">
    <source>
        <dbReference type="Proteomes" id="UP000814128"/>
    </source>
</evidence>
<keyword evidence="2" id="KW-1185">Reference proteome</keyword>
<gene>
    <name evidence="1" type="ORF">K488DRAFT_72252</name>
</gene>
<comment type="caution">
    <text evidence="1">The sequence shown here is derived from an EMBL/GenBank/DDBJ whole genome shotgun (WGS) entry which is preliminary data.</text>
</comment>
<dbReference type="Proteomes" id="UP000814128">
    <property type="component" value="Unassembled WGS sequence"/>
</dbReference>
<evidence type="ECO:0000313" key="1">
    <source>
        <dbReference type="EMBL" id="KAI0030344.1"/>
    </source>
</evidence>